<evidence type="ECO:0000256" key="5">
    <source>
        <dbReference type="SAM" id="SignalP"/>
    </source>
</evidence>
<keyword evidence="4" id="KW-0106">Calcium</keyword>
<accession>A0A517LTM7</accession>
<dbReference type="PROSITE" id="PS00523">
    <property type="entry name" value="SULFATASE_1"/>
    <property type="match status" value="1"/>
</dbReference>
<keyword evidence="2" id="KW-0479">Metal-binding</keyword>
<comment type="similarity">
    <text evidence="1">Belongs to the sulfatase family.</text>
</comment>
<keyword evidence="3 7" id="KW-0378">Hydrolase</keyword>
<dbReference type="CDD" id="cd16027">
    <property type="entry name" value="SGSH"/>
    <property type="match status" value="1"/>
</dbReference>
<feature type="chain" id="PRO_5021816145" evidence="5">
    <location>
        <begin position="18"/>
        <end position="627"/>
    </location>
</feature>
<organism evidence="7 8">
    <name type="scientific">Rosistilla ulvae</name>
    <dbReference type="NCBI Taxonomy" id="1930277"/>
    <lineage>
        <taxon>Bacteria</taxon>
        <taxon>Pseudomonadati</taxon>
        <taxon>Planctomycetota</taxon>
        <taxon>Planctomycetia</taxon>
        <taxon>Pirellulales</taxon>
        <taxon>Pirellulaceae</taxon>
        <taxon>Rosistilla</taxon>
    </lineage>
</organism>
<dbReference type="GO" id="GO:0004065">
    <property type="term" value="F:arylsulfatase activity"/>
    <property type="evidence" value="ECO:0007669"/>
    <property type="project" value="UniProtKB-EC"/>
</dbReference>
<feature type="domain" description="Sulfatase N-terminal" evidence="6">
    <location>
        <begin position="26"/>
        <end position="297"/>
    </location>
</feature>
<dbReference type="AlphaFoldDB" id="A0A517LTM7"/>
<sequence precursor="true">MKRFVPLLLCAITACGAAVGSADQRPNILWITSEDHGPEMGCYGDEFATTPNVDALAKKGMRYKLAWSTAPVCAPARTTLITGLYPPSNGGQHMRSMVPLPDSIPLYPAMLSEAGYYCTNNNKQDYNVRSAGPTGWADSSRKAHYKNRDPKQPFFAIFNETCSHESKIRTRPHKQLHDPAKVRVPAYHPDNEDTRRDWAQYYDVVTKADATAGKLLRELDEQGLTDSTIVFYYGDHGSGMPRGKRWTYNSGLSVPLVVYFPEKWRHLAPKEYQTGGVSDRLVGFVDLAPTLLSLAGVQPPEWMQGQAIAGEYETEAPKYMYGFRDRMDERYDFIRTVTDGRYQYIRNFNPHFIYGQFVSYNFQTPSTAAWKRAFDAGLCNAAQSHFWNLKPAEELYDLEADPDEVNNLADSPSHQQKLGELRDALYQWCHDIRDVGFLPEGEIHSRSEGSTPYEMARDETKYPFEKIFAAADIATRRNAEDLGQLKSLLTDSDSAVRYWGAVGILNRGGDAVNASKQALLAALGDDSPYVRVAAGYALGKFGDKELQRQGIECLIDVAPSKPETNVFAAIAALNAIDKLDEKAAFAKAEIDKMPVGEIASPDKRYGGYPERVLTKIRDDFKANAASR</sequence>
<dbReference type="InterPro" id="IPR050738">
    <property type="entry name" value="Sulfatase"/>
</dbReference>
<dbReference type="KEGG" id="ruv:EC9_01390"/>
<dbReference type="Proteomes" id="UP000319557">
    <property type="component" value="Chromosome"/>
</dbReference>
<gene>
    <name evidence="7" type="primary">atsA_2</name>
    <name evidence="7" type="ORF">EC9_01390</name>
</gene>
<dbReference type="InterPro" id="IPR016024">
    <property type="entry name" value="ARM-type_fold"/>
</dbReference>
<dbReference type="PANTHER" id="PTHR42693">
    <property type="entry name" value="ARYLSULFATASE FAMILY MEMBER"/>
    <property type="match status" value="1"/>
</dbReference>
<dbReference type="GO" id="GO:0046872">
    <property type="term" value="F:metal ion binding"/>
    <property type="evidence" value="ECO:0007669"/>
    <property type="project" value="UniProtKB-KW"/>
</dbReference>
<evidence type="ECO:0000256" key="3">
    <source>
        <dbReference type="ARBA" id="ARBA00022801"/>
    </source>
</evidence>
<dbReference type="InterPro" id="IPR000917">
    <property type="entry name" value="Sulfatase_N"/>
</dbReference>
<dbReference type="SUPFAM" id="SSF53649">
    <property type="entry name" value="Alkaline phosphatase-like"/>
    <property type="match status" value="1"/>
</dbReference>
<dbReference type="InterPro" id="IPR024607">
    <property type="entry name" value="Sulfatase_CS"/>
</dbReference>
<evidence type="ECO:0000259" key="6">
    <source>
        <dbReference type="Pfam" id="PF00884"/>
    </source>
</evidence>
<dbReference type="InterPro" id="IPR017850">
    <property type="entry name" value="Alkaline_phosphatase_core_sf"/>
</dbReference>
<reference evidence="7 8" key="1">
    <citation type="submission" date="2019-02" db="EMBL/GenBank/DDBJ databases">
        <title>Deep-cultivation of Planctomycetes and their phenomic and genomic characterization uncovers novel biology.</title>
        <authorList>
            <person name="Wiegand S."/>
            <person name="Jogler M."/>
            <person name="Boedeker C."/>
            <person name="Pinto D."/>
            <person name="Vollmers J."/>
            <person name="Rivas-Marin E."/>
            <person name="Kohn T."/>
            <person name="Peeters S.H."/>
            <person name="Heuer A."/>
            <person name="Rast P."/>
            <person name="Oberbeckmann S."/>
            <person name="Bunk B."/>
            <person name="Jeske O."/>
            <person name="Meyerdierks A."/>
            <person name="Storesund J.E."/>
            <person name="Kallscheuer N."/>
            <person name="Luecker S."/>
            <person name="Lage O.M."/>
            <person name="Pohl T."/>
            <person name="Merkel B.J."/>
            <person name="Hornburger P."/>
            <person name="Mueller R.-W."/>
            <person name="Bruemmer F."/>
            <person name="Labrenz M."/>
            <person name="Spormann A.M."/>
            <person name="Op den Camp H."/>
            <person name="Overmann J."/>
            <person name="Amann R."/>
            <person name="Jetten M.S.M."/>
            <person name="Mascher T."/>
            <person name="Medema M.H."/>
            <person name="Devos D.P."/>
            <person name="Kaster A.-K."/>
            <person name="Ovreas L."/>
            <person name="Rohde M."/>
            <person name="Galperin M.Y."/>
            <person name="Jogler C."/>
        </authorList>
    </citation>
    <scope>NUCLEOTIDE SEQUENCE [LARGE SCALE GENOMIC DNA]</scope>
    <source>
        <strain evidence="7 8">EC9</strain>
    </source>
</reference>
<dbReference type="PANTHER" id="PTHR42693:SF53">
    <property type="entry name" value="ENDO-4-O-SULFATASE"/>
    <property type="match status" value="1"/>
</dbReference>
<keyword evidence="8" id="KW-1185">Reference proteome</keyword>
<name>A0A517LTM7_9BACT</name>
<feature type="signal peptide" evidence="5">
    <location>
        <begin position="1"/>
        <end position="17"/>
    </location>
</feature>
<proteinExistence type="inferred from homology"/>
<dbReference type="PROSITE" id="PS51257">
    <property type="entry name" value="PROKAR_LIPOPROTEIN"/>
    <property type="match status" value="1"/>
</dbReference>
<dbReference type="RefSeq" id="WP_145341483.1">
    <property type="nucleotide sequence ID" value="NZ_CP036261.1"/>
</dbReference>
<evidence type="ECO:0000313" key="7">
    <source>
        <dbReference type="EMBL" id="QDS85981.1"/>
    </source>
</evidence>
<evidence type="ECO:0000256" key="2">
    <source>
        <dbReference type="ARBA" id="ARBA00022723"/>
    </source>
</evidence>
<dbReference type="InterPro" id="IPR011989">
    <property type="entry name" value="ARM-like"/>
</dbReference>
<dbReference type="Pfam" id="PF00884">
    <property type="entry name" value="Sulfatase"/>
    <property type="match status" value="1"/>
</dbReference>
<keyword evidence="5" id="KW-0732">Signal</keyword>
<dbReference type="EMBL" id="CP036261">
    <property type="protein sequence ID" value="QDS85981.1"/>
    <property type="molecule type" value="Genomic_DNA"/>
</dbReference>
<dbReference type="EC" id="3.1.6.1" evidence="7"/>
<dbReference type="SUPFAM" id="SSF48371">
    <property type="entry name" value="ARM repeat"/>
    <property type="match status" value="1"/>
</dbReference>
<evidence type="ECO:0000256" key="4">
    <source>
        <dbReference type="ARBA" id="ARBA00022837"/>
    </source>
</evidence>
<protein>
    <submittedName>
        <fullName evidence="7">Arylsulfatase</fullName>
        <ecNumber evidence="7">3.1.6.1</ecNumber>
    </submittedName>
</protein>
<dbReference type="Gene3D" id="3.40.720.10">
    <property type="entry name" value="Alkaline Phosphatase, subunit A"/>
    <property type="match status" value="1"/>
</dbReference>
<evidence type="ECO:0000256" key="1">
    <source>
        <dbReference type="ARBA" id="ARBA00008779"/>
    </source>
</evidence>
<dbReference type="OrthoDB" id="9763613at2"/>
<evidence type="ECO:0000313" key="8">
    <source>
        <dbReference type="Proteomes" id="UP000319557"/>
    </source>
</evidence>
<dbReference type="Gene3D" id="1.25.10.10">
    <property type="entry name" value="Leucine-rich Repeat Variant"/>
    <property type="match status" value="1"/>
</dbReference>